<name>A0AAW3MYE6_9BURK</name>
<evidence type="ECO:0000313" key="1">
    <source>
        <dbReference type="EMBL" id="KVP98012.1"/>
    </source>
</evidence>
<evidence type="ECO:0000313" key="2">
    <source>
        <dbReference type="Proteomes" id="UP000056453"/>
    </source>
</evidence>
<protein>
    <submittedName>
        <fullName evidence="1">Uncharacterized protein</fullName>
    </submittedName>
</protein>
<organism evidence="1 2">
    <name type="scientific">Burkholderia ubonensis</name>
    <dbReference type="NCBI Taxonomy" id="101571"/>
    <lineage>
        <taxon>Bacteria</taxon>
        <taxon>Pseudomonadati</taxon>
        <taxon>Pseudomonadota</taxon>
        <taxon>Betaproteobacteria</taxon>
        <taxon>Burkholderiales</taxon>
        <taxon>Burkholderiaceae</taxon>
        <taxon>Burkholderia</taxon>
        <taxon>Burkholderia cepacia complex</taxon>
    </lineage>
</organism>
<dbReference type="RefSeq" id="WP_059924925.1">
    <property type="nucleotide sequence ID" value="NZ_LPBG01000047.1"/>
</dbReference>
<sequence>MKFGQAEIPERIFDITRGRMRRDSMFTPEDIRQHLLAEAREDLAAINSIERNWSIIANRVMRACVEELRAAGEIEQVKKGVWAKA</sequence>
<dbReference type="Proteomes" id="UP000056453">
    <property type="component" value="Unassembled WGS sequence"/>
</dbReference>
<dbReference type="AlphaFoldDB" id="A0AAW3MYE6"/>
<proteinExistence type="predicted"/>
<reference evidence="1 2" key="1">
    <citation type="submission" date="2015-11" db="EMBL/GenBank/DDBJ databases">
        <title>Expanding the genomic diversity of Burkholderia species for the development of highly accurate diagnostics.</title>
        <authorList>
            <person name="Sahl J."/>
            <person name="Keim P."/>
            <person name="Wagner D."/>
        </authorList>
    </citation>
    <scope>NUCLEOTIDE SEQUENCE [LARGE SCALE GENOMIC DNA]</scope>
    <source>
        <strain evidence="1 2">MSMB1808WGS</strain>
    </source>
</reference>
<accession>A0AAW3MYE6</accession>
<comment type="caution">
    <text evidence="1">The sequence shown here is derived from an EMBL/GenBank/DDBJ whole genome shotgun (WGS) entry which is preliminary data.</text>
</comment>
<gene>
    <name evidence="1" type="ORF">WJ96_05425</name>
</gene>
<keyword evidence="2" id="KW-1185">Reference proteome</keyword>
<dbReference type="EMBL" id="LPBJ01000047">
    <property type="protein sequence ID" value="KVP98012.1"/>
    <property type="molecule type" value="Genomic_DNA"/>
</dbReference>